<reference evidence="8" key="1">
    <citation type="journal article" date="2006" name="Science">
        <title>Phytophthora genome sequences uncover evolutionary origins and mechanisms of pathogenesis.</title>
        <authorList>
            <person name="Tyler B.M."/>
            <person name="Tripathy S."/>
            <person name="Zhang X."/>
            <person name="Dehal P."/>
            <person name="Jiang R.H."/>
            <person name="Aerts A."/>
            <person name="Arredondo F.D."/>
            <person name="Baxter L."/>
            <person name="Bensasson D."/>
            <person name="Beynon J.L."/>
            <person name="Chapman J."/>
            <person name="Damasceno C.M."/>
            <person name="Dorrance A.E."/>
            <person name="Dou D."/>
            <person name="Dickerman A.W."/>
            <person name="Dubchak I.L."/>
            <person name="Garbelotto M."/>
            <person name="Gijzen M."/>
            <person name="Gordon S.G."/>
            <person name="Govers F."/>
            <person name="Grunwald N.J."/>
            <person name="Huang W."/>
            <person name="Ivors K.L."/>
            <person name="Jones R.W."/>
            <person name="Kamoun S."/>
            <person name="Krampis K."/>
            <person name="Lamour K.H."/>
            <person name="Lee M.K."/>
            <person name="McDonald W.H."/>
            <person name="Medina M."/>
            <person name="Meijer H.J."/>
            <person name="Nordberg E.K."/>
            <person name="Maclean D.J."/>
            <person name="Ospina-Giraldo M.D."/>
            <person name="Morris P.F."/>
            <person name="Phuntumart V."/>
            <person name="Putnam N.H."/>
            <person name="Rash S."/>
            <person name="Rose J.K."/>
            <person name="Sakihama Y."/>
            <person name="Salamov A.A."/>
            <person name="Savidor A."/>
            <person name="Scheuring C.F."/>
            <person name="Smith B.M."/>
            <person name="Sobral B.W."/>
            <person name="Terry A."/>
            <person name="Torto-Alalibo T.A."/>
            <person name="Win J."/>
            <person name="Xu Z."/>
            <person name="Zhang H."/>
            <person name="Grigoriev I.V."/>
            <person name="Rokhsar D.S."/>
            <person name="Boore J.L."/>
        </authorList>
    </citation>
    <scope>NUCLEOTIDE SEQUENCE [LARGE SCALE GENOMIC DNA]</scope>
    <source>
        <strain evidence="8">Pr102</strain>
    </source>
</reference>
<dbReference type="GO" id="GO:0004674">
    <property type="term" value="F:protein serine/threonine kinase activity"/>
    <property type="evidence" value="ECO:0007669"/>
    <property type="project" value="UniProtKB-KW"/>
</dbReference>
<evidence type="ECO:0000256" key="2">
    <source>
        <dbReference type="ARBA" id="ARBA00022679"/>
    </source>
</evidence>
<dbReference type="InterPro" id="IPR011009">
    <property type="entry name" value="Kinase-like_dom_sf"/>
</dbReference>
<dbReference type="EnsemblProtists" id="Phyra73666">
    <property type="protein sequence ID" value="Phyra73666"/>
    <property type="gene ID" value="Phyra73666"/>
</dbReference>
<dbReference type="VEuPathDB" id="FungiDB:KRP23_4403"/>
<dbReference type="HOGENOM" id="CLU_000288_63_14_1"/>
<dbReference type="InterPro" id="IPR000719">
    <property type="entry name" value="Prot_kinase_dom"/>
</dbReference>
<dbReference type="InParanoid" id="H3GDM0"/>
<dbReference type="Proteomes" id="UP000005238">
    <property type="component" value="Unassembled WGS sequence"/>
</dbReference>
<proteinExistence type="predicted"/>
<keyword evidence="5" id="KW-0067">ATP-binding</keyword>
<dbReference type="VEuPathDB" id="FungiDB:KRP22_2368"/>
<organism evidence="7 8">
    <name type="scientific">Phytophthora ramorum</name>
    <name type="common">Sudden oak death agent</name>
    <dbReference type="NCBI Taxonomy" id="164328"/>
    <lineage>
        <taxon>Eukaryota</taxon>
        <taxon>Sar</taxon>
        <taxon>Stramenopiles</taxon>
        <taxon>Oomycota</taxon>
        <taxon>Peronosporomycetes</taxon>
        <taxon>Peronosporales</taxon>
        <taxon>Peronosporaceae</taxon>
        <taxon>Phytophthora</taxon>
    </lineage>
</organism>
<dbReference type="GO" id="GO:0005634">
    <property type="term" value="C:nucleus"/>
    <property type="evidence" value="ECO:0000318"/>
    <property type="project" value="GO_Central"/>
</dbReference>
<evidence type="ECO:0000313" key="7">
    <source>
        <dbReference type="EnsemblProtists" id="Phyra73666"/>
    </source>
</evidence>
<reference evidence="7" key="2">
    <citation type="submission" date="2015-06" db="UniProtKB">
        <authorList>
            <consortium name="EnsemblProtists"/>
        </authorList>
    </citation>
    <scope>IDENTIFICATION</scope>
    <source>
        <strain evidence="7">Pr102</strain>
    </source>
</reference>
<dbReference type="SUPFAM" id="SSF56112">
    <property type="entry name" value="Protein kinase-like (PK-like)"/>
    <property type="match status" value="1"/>
</dbReference>
<keyword evidence="8" id="KW-1185">Reference proteome</keyword>
<evidence type="ECO:0000256" key="4">
    <source>
        <dbReference type="ARBA" id="ARBA00022777"/>
    </source>
</evidence>
<dbReference type="STRING" id="164328.H3GDM0"/>
<dbReference type="Pfam" id="PF00069">
    <property type="entry name" value="Pkinase"/>
    <property type="match status" value="1"/>
</dbReference>
<evidence type="ECO:0000256" key="5">
    <source>
        <dbReference type="ARBA" id="ARBA00022840"/>
    </source>
</evidence>
<dbReference type="PANTHER" id="PTHR24345:SF91">
    <property type="entry name" value="SERINE_THREONINE-PROTEIN KINASE PLK4"/>
    <property type="match status" value="1"/>
</dbReference>
<dbReference type="AlphaFoldDB" id="H3GDM0"/>
<dbReference type="Gene3D" id="1.10.510.10">
    <property type="entry name" value="Transferase(Phosphotransferase) domain 1"/>
    <property type="match status" value="1"/>
</dbReference>
<evidence type="ECO:0000259" key="6">
    <source>
        <dbReference type="PROSITE" id="PS50011"/>
    </source>
</evidence>
<dbReference type="OMA" id="YANDIWS"/>
<sequence>MIRQRYRLKHKIGDALYGAVCACEDTHNDNELVAIKQVSLELAAGLLEAHPNADNPWQERRAITKLLALPPHPHIVHFRQDFLHNESWFVVMEHCSEGDLWDRVQRSPNGRVPEQEALRLFREVTLGLHFLHTNGIAHRDVSLENVLLRGGVCKISDFGLATDADRTCFEVVGKAYYMAPEVVEGQQYSPMCADMWSLGIALFIMLTGSPLVQCASENENDFDDFLRLGVRRVVDAWKMSSFISEAVCVLVSALLKRDPSQRLTTSEVLSHPLLLH</sequence>
<feature type="domain" description="Protein kinase" evidence="6">
    <location>
        <begin position="6"/>
        <end position="274"/>
    </location>
</feature>
<dbReference type="eggNOG" id="KOG0611">
    <property type="taxonomic scope" value="Eukaryota"/>
</dbReference>
<keyword evidence="1" id="KW-0723">Serine/threonine-protein kinase</keyword>
<dbReference type="EMBL" id="DS566001">
    <property type="status" value="NOT_ANNOTATED_CDS"/>
    <property type="molecule type" value="Genomic_DNA"/>
</dbReference>
<evidence type="ECO:0000256" key="1">
    <source>
        <dbReference type="ARBA" id="ARBA00022527"/>
    </source>
</evidence>
<keyword evidence="2" id="KW-0808">Transferase</keyword>
<evidence type="ECO:0000256" key="3">
    <source>
        <dbReference type="ARBA" id="ARBA00022741"/>
    </source>
</evidence>
<accession>H3GDM0</accession>
<keyword evidence="4" id="KW-0418">Kinase</keyword>
<evidence type="ECO:0000313" key="8">
    <source>
        <dbReference type="Proteomes" id="UP000005238"/>
    </source>
</evidence>
<dbReference type="GO" id="GO:0005524">
    <property type="term" value="F:ATP binding"/>
    <property type="evidence" value="ECO:0007669"/>
    <property type="project" value="UniProtKB-KW"/>
</dbReference>
<dbReference type="PANTHER" id="PTHR24345">
    <property type="entry name" value="SERINE/THREONINE-PROTEIN KINASE PLK"/>
    <property type="match status" value="1"/>
</dbReference>
<name>H3GDM0_PHYRM</name>
<dbReference type="PROSITE" id="PS50011">
    <property type="entry name" value="PROTEIN_KINASE_DOM"/>
    <property type="match status" value="1"/>
</dbReference>
<keyword evidence="3" id="KW-0547">Nucleotide-binding</keyword>
<dbReference type="FunFam" id="1.10.510.10:FF:000753">
    <property type="entry name" value="CAMK/CAMKL protein kinase"/>
    <property type="match status" value="1"/>
</dbReference>
<protein>
    <recommendedName>
        <fullName evidence="6">Protein kinase domain-containing protein</fullName>
    </recommendedName>
</protein>